<reference evidence="5" key="1">
    <citation type="journal article" date="2019" name="Int. J. Syst. Evol. Microbiol.">
        <title>The Global Catalogue of Microorganisms (GCM) 10K type strain sequencing project: providing services to taxonomists for standard genome sequencing and annotation.</title>
        <authorList>
            <consortium name="The Broad Institute Genomics Platform"/>
            <consortium name="The Broad Institute Genome Sequencing Center for Infectious Disease"/>
            <person name="Wu L."/>
            <person name="Ma J."/>
        </authorList>
    </citation>
    <scope>NUCLEOTIDE SEQUENCE [LARGE SCALE GENOMIC DNA]</scope>
    <source>
        <strain evidence="5">CGMCC 4.7283</strain>
    </source>
</reference>
<proteinExistence type="inferred from homology"/>
<keyword evidence="5" id="KW-1185">Reference proteome</keyword>
<name>A0ABV9KGL5_9RHOB</name>
<evidence type="ECO:0000256" key="1">
    <source>
        <dbReference type="ARBA" id="ARBA00009986"/>
    </source>
</evidence>
<comment type="caution">
    <text evidence="4">The sequence shown here is derived from an EMBL/GenBank/DDBJ whole genome shotgun (WGS) entry which is preliminary data.</text>
</comment>
<accession>A0ABV9KGL5</accession>
<comment type="similarity">
    <text evidence="1">Belongs to the aldehyde dehydrogenase family.</text>
</comment>
<feature type="domain" description="Aldehyde dehydrogenase" evidence="3">
    <location>
        <begin position="13"/>
        <end position="473"/>
    </location>
</feature>
<evidence type="ECO:0000256" key="2">
    <source>
        <dbReference type="ARBA" id="ARBA00023002"/>
    </source>
</evidence>
<dbReference type="Gene3D" id="3.40.605.10">
    <property type="entry name" value="Aldehyde Dehydrogenase, Chain A, domain 1"/>
    <property type="match status" value="1"/>
</dbReference>
<dbReference type="SUPFAM" id="SSF53720">
    <property type="entry name" value="ALDH-like"/>
    <property type="match status" value="1"/>
</dbReference>
<dbReference type="PANTHER" id="PTHR42804:SF1">
    <property type="entry name" value="ALDEHYDE DEHYDROGENASE-RELATED"/>
    <property type="match status" value="1"/>
</dbReference>
<evidence type="ECO:0000313" key="4">
    <source>
        <dbReference type="EMBL" id="MFC4668766.1"/>
    </source>
</evidence>
<dbReference type="InterPro" id="IPR016161">
    <property type="entry name" value="Ald_DH/histidinol_DH"/>
</dbReference>
<keyword evidence="2" id="KW-0560">Oxidoreductase</keyword>
<dbReference type="Gene3D" id="3.40.309.10">
    <property type="entry name" value="Aldehyde Dehydrogenase, Chain A, domain 2"/>
    <property type="match status" value="1"/>
</dbReference>
<gene>
    <name evidence="4" type="ORF">ACFO5X_09385</name>
</gene>
<dbReference type="EMBL" id="JBHSGI010000005">
    <property type="protein sequence ID" value="MFC4668766.1"/>
    <property type="molecule type" value="Genomic_DNA"/>
</dbReference>
<dbReference type="InterPro" id="IPR016163">
    <property type="entry name" value="Ald_DH_C"/>
</dbReference>
<sequence>MIEKREFYINGKWVKPAVANDFQVIDPSTEEPCAVISLGSEADTNAAVAAAKAALPGWMYRPASERIALVEKLVEVYESRGEEIAQAISAEMGAPIDMARSAQVGAGLFHLKNFLRAAKDFQFEKPLNERFPNDRIIMEAVGVAALITPWNWPMNQIALKVGAAAIAGCTMVLKPSEQSPLNAMIFAELMDAAGFPAGVFNLVNGDGPGVGTQLSRHPDVDMVSFTGSTRAGTAISKNAAETLKRVHLELGGKGANVVFADADDAAIKRGVLHMMNNSGQSCNAPSRMLVQRPIYDKAVETAAEVAGKVTVGSAHDSGKHIGPVVNEVQFKKIQALIEKGIEEGARLVAGGPGRPEGFNRGFFVRPTVFADVNNQMTIAREEIFGPVLTMIPFDTEEEAVEIANDTVYGLTNYVQTQDGDRANRMARKLRSGMVEMNGKARSPGAPFGGMKQSGNGREGGVWGIEDFLEVKAVGGWAAE</sequence>
<dbReference type="PANTHER" id="PTHR42804">
    <property type="entry name" value="ALDEHYDE DEHYDROGENASE"/>
    <property type="match status" value="1"/>
</dbReference>
<evidence type="ECO:0000313" key="5">
    <source>
        <dbReference type="Proteomes" id="UP001595973"/>
    </source>
</evidence>
<dbReference type="RefSeq" id="WP_380717111.1">
    <property type="nucleotide sequence ID" value="NZ_JBHSGI010000005.1"/>
</dbReference>
<evidence type="ECO:0000259" key="3">
    <source>
        <dbReference type="Pfam" id="PF00171"/>
    </source>
</evidence>
<dbReference type="Pfam" id="PF00171">
    <property type="entry name" value="Aldedh"/>
    <property type="match status" value="1"/>
</dbReference>
<dbReference type="InterPro" id="IPR016162">
    <property type="entry name" value="Ald_DH_N"/>
</dbReference>
<dbReference type="Proteomes" id="UP001595973">
    <property type="component" value="Unassembled WGS sequence"/>
</dbReference>
<dbReference type="CDD" id="cd07138">
    <property type="entry name" value="ALDH_CddD_SSP0762"/>
    <property type="match status" value="1"/>
</dbReference>
<organism evidence="4 5">
    <name type="scientific">Seohaeicola nanhaiensis</name>
    <dbReference type="NCBI Taxonomy" id="1387282"/>
    <lineage>
        <taxon>Bacteria</taxon>
        <taxon>Pseudomonadati</taxon>
        <taxon>Pseudomonadota</taxon>
        <taxon>Alphaproteobacteria</taxon>
        <taxon>Rhodobacterales</taxon>
        <taxon>Roseobacteraceae</taxon>
        <taxon>Seohaeicola</taxon>
    </lineage>
</organism>
<dbReference type="InterPro" id="IPR015590">
    <property type="entry name" value="Aldehyde_DH_dom"/>
</dbReference>
<protein>
    <submittedName>
        <fullName evidence="4">Aldehyde dehydrogenase family protein</fullName>
    </submittedName>
</protein>